<evidence type="ECO:0000256" key="4">
    <source>
        <dbReference type="ARBA" id="ARBA00022692"/>
    </source>
</evidence>
<feature type="transmembrane region" description="Helical" evidence="8">
    <location>
        <begin position="35"/>
        <end position="60"/>
    </location>
</feature>
<dbReference type="HOGENOM" id="CLU_098969_0_0_9"/>
<keyword evidence="1" id="KW-1003">Cell membrane</keyword>
<dbReference type="GO" id="GO:0009372">
    <property type="term" value="P:quorum sensing"/>
    <property type="evidence" value="ECO:0007669"/>
    <property type="project" value="UniProtKB-KW"/>
</dbReference>
<dbReference type="RefSeq" id="WP_007954877.1">
    <property type="nucleotide sequence ID" value="NZ_CP010978.1"/>
</dbReference>
<reference evidence="9 10" key="1">
    <citation type="journal article" date="2015" name="Genome Announc.">
        <title>Complete Genome Sequence of Pelosinus fermentans JBW45, a Member of a Remarkably Competitive Group of Negativicutes in the Firmicutes Phylum.</title>
        <authorList>
            <person name="De Leon K.B."/>
            <person name="Utturkar S.M."/>
            <person name="Camilleri L.B."/>
            <person name="Elias D.A."/>
            <person name="Arkin A.P."/>
            <person name="Fields M.W."/>
            <person name="Brown S.D."/>
            <person name="Wall J.D."/>
        </authorList>
    </citation>
    <scope>NUCLEOTIDE SEQUENCE [LARGE SCALE GENOMIC DNA]</scope>
    <source>
        <strain evidence="9 10">JBW45</strain>
    </source>
</reference>
<sequence length="217" mass="23730">MVEVRDVAAGIAHYLGKELQLDVKNTDMVRFGVELFLAFLVGFGVLIGVAWGLGILPYVLTAWFTLNGLRIISGGAHASSLFRCTIIGTVILTGIGELAFRFGALASQELLLSLVAFSMIVGVYVIYKWSPADTPAKPVVSAVKRARFRRFSYIFTSVWVVGMSVLIFWGGSPIIFSLVMASIGGFLRQIFSITPAGYRFIAAVEIVFDKCAFPFRQ</sequence>
<evidence type="ECO:0000256" key="2">
    <source>
        <dbReference type="ARBA" id="ARBA00022654"/>
    </source>
</evidence>
<evidence type="ECO:0000256" key="6">
    <source>
        <dbReference type="ARBA" id="ARBA00022989"/>
    </source>
</evidence>
<keyword evidence="5" id="KW-0378">Hydrolase</keyword>
<evidence type="ECO:0000256" key="5">
    <source>
        <dbReference type="ARBA" id="ARBA00022801"/>
    </source>
</evidence>
<evidence type="ECO:0000256" key="3">
    <source>
        <dbReference type="ARBA" id="ARBA00022670"/>
    </source>
</evidence>
<dbReference type="Pfam" id="PF04647">
    <property type="entry name" value="AgrB"/>
    <property type="match status" value="1"/>
</dbReference>
<keyword evidence="7 8" id="KW-0472">Membrane</keyword>
<keyword evidence="2" id="KW-0673">Quorum sensing</keyword>
<feature type="transmembrane region" description="Helical" evidence="8">
    <location>
        <begin position="110"/>
        <end position="130"/>
    </location>
</feature>
<feature type="transmembrane region" description="Helical" evidence="8">
    <location>
        <begin position="151"/>
        <end position="168"/>
    </location>
</feature>
<dbReference type="InterPro" id="IPR006741">
    <property type="entry name" value="AgrB"/>
</dbReference>
<evidence type="ECO:0000313" key="10">
    <source>
        <dbReference type="Proteomes" id="UP000005361"/>
    </source>
</evidence>
<accession>I8TY60</accession>
<dbReference type="OrthoDB" id="2854767at2"/>
<gene>
    <name evidence="9" type="ORF">JBW_04663</name>
</gene>
<dbReference type="EMBL" id="CP010978">
    <property type="protein sequence ID" value="AJQ29992.1"/>
    <property type="molecule type" value="Genomic_DNA"/>
</dbReference>
<proteinExistence type="predicted"/>
<dbReference type="GO" id="GO:0006508">
    <property type="term" value="P:proteolysis"/>
    <property type="evidence" value="ECO:0007669"/>
    <property type="project" value="UniProtKB-KW"/>
</dbReference>
<evidence type="ECO:0000256" key="8">
    <source>
        <dbReference type="SAM" id="Phobius"/>
    </source>
</evidence>
<dbReference type="Proteomes" id="UP000005361">
    <property type="component" value="Chromosome"/>
</dbReference>
<evidence type="ECO:0000256" key="7">
    <source>
        <dbReference type="ARBA" id="ARBA00023136"/>
    </source>
</evidence>
<name>I8TY60_9FIRM</name>
<keyword evidence="4 8" id="KW-0812">Transmembrane</keyword>
<dbReference type="KEGG" id="pft:JBW_04663"/>
<evidence type="ECO:0000256" key="1">
    <source>
        <dbReference type="ARBA" id="ARBA00022475"/>
    </source>
</evidence>
<dbReference type="AlphaFoldDB" id="I8TY60"/>
<keyword evidence="3" id="KW-0645">Protease</keyword>
<keyword evidence="6 8" id="KW-1133">Transmembrane helix</keyword>
<feature type="transmembrane region" description="Helical" evidence="8">
    <location>
        <begin position="81"/>
        <end position="104"/>
    </location>
</feature>
<organism evidence="9 10">
    <name type="scientific">Pelosinus fermentans JBW45</name>
    <dbReference type="NCBI Taxonomy" id="1192197"/>
    <lineage>
        <taxon>Bacteria</taxon>
        <taxon>Bacillati</taxon>
        <taxon>Bacillota</taxon>
        <taxon>Negativicutes</taxon>
        <taxon>Selenomonadales</taxon>
        <taxon>Sporomusaceae</taxon>
        <taxon>Pelosinus</taxon>
    </lineage>
</organism>
<reference evidence="10" key="2">
    <citation type="submission" date="2015-02" db="EMBL/GenBank/DDBJ databases">
        <title>Complete Genome Sequence of Pelosinus fermentans JBW45.</title>
        <authorList>
            <person name="De Leon K.B."/>
            <person name="Utturkar S.M."/>
            <person name="Camilleri L.B."/>
            <person name="Arkin A.P."/>
            <person name="Fields M.W."/>
            <person name="Brown S.D."/>
            <person name="Wall J.D."/>
        </authorList>
    </citation>
    <scope>NUCLEOTIDE SEQUENCE [LARGE SCALE GENOMIC DNA]</scope>
    <source>
        <strain evidence="10">JBW45</strain>
    </source>
</reference>
<evidence type="ECO:0000313" key="9">
    <source>
        <dbReference type="EMBL" id="AJQ29992.1"/>
    </source>
</evidence>
<dbReference type="GO" id="GO:0008233">
    <property type="term" value="F:peptidase activity"/>
    <property type="evidence" value="ECO:0007669"/>
    <property type="project" value="UniProtKB-KW"/>
</dbReference>
<dbReference type="STRING" id="1192197.JBW_04663"/>
<dbReference type="SMART" id="SM00793">
    <property type="entry name" value="AgrB"/>
    <property type="match status" value="1"/>
</dbReference>
<protein>
    <submittedName>
        <fullName evidence="9">Accessory regulator B</fullName>
    </submittedName>
</protein>
<dbReference type="GO" id="GO:0016020">
    <property type="term" value="C:membrane"/>
    <property type="evidence" value="ECO:0007669"/>
    <property type="project" value="InterPro"/>
</dbReference>